<sequence length="354" mass="35325">GGSAASANATAAYAQLYAAVASQSPRSDIAGLQCSPPSVQDALMQDVRVAAGSACHAPMSTVSNGDRGGAGDCASAQAGGATAAAPLAAQTRHAPLQTTPLVMAALAAVQQQQQQHQQQQTMSAAAAVAAVAAAAAAGVAGAQPQACAQLGGSRPFGGGTSHGGGGGCSGGGVPASLSPLASGHIRDVETYSGGAEGRRRASLNPDADWEFLTRSPSGAAAATTSGGSGGGLTRPQLRHKSSGDGPSWRFQQQQSPAQPNPPPKRLQLQPQLQLLRQQSQPQQSSKLIRPVLSQPPPPHPTIGLTQADDSQRAPEMGAAAMPPPGALKRLPSGGRPGDSGDADTPSPARKRQHH</sequence>
<evidence type="ECO:0000313" key="3">
    <source>
        <dbReference type="Proteomes" id="UP000747110"/>
    </source>
</evidence>
<proteinExistence type="predicted"/>
<reference evidence="2" key="1">
    <citation type="journal article" date="2021" name="Proc. Natl. Acad. Sci. U.S.A.">
        <title>Three genomes in the algal genus Volvox reveal the fate of a haploid sex-determining region after a transition to homothallism.</title>
        <authorList>
            <person name="Yamamoto K."/>
            <person name="Hamaji T."/>
            <person name="Kawai-Toyooka H."/>
            <person name="Matsuzaki R."/>
            <person name="Takahashi F."/>
            <person name="Nishimura Y."/>
            <person name="Kawachi M."/>
            <person name="Noguchi H."/>
            <person name="Minakuchi Y."/>
            <person name="Umen J.G."/>
            <person name="Toyoda A."/>
            <person name="Nozaki H."/>
        </authorList>
    </citation>
    <scope>NUCLEOTIDE SEQUENCE</scope>
    <source>
        <strain evidence="2">NIES-3786</strain>
    </source>
</reference>
<evidence type="ECO:0000313" key="2">
    <source>
        <dbReference type="EMBL" id="GIL88593.1"/>
    </source>
</evidence>
<feature type="non-terminal residue" evidence="2">
    <location>
        <position position="1"/>
    </location>
</feature>
<gene>
    <name evidence="2" type="ORF">Vretifemale_16458</name>
</gene>
<name>A0A8J4CTY6_9CHLO</name>
<dbReference type="AlphaFoldDB" id="A0A8J4CTY6"/>
<protein>
    <submittedName>
        <fullName evidence="2">Uncharacterized protein</fullName>
    </submittedName>
</protein>
<feature type="region of interest" description="Disordered" evidence="1">
    <location>
        <begin position="191"/>
        <end position="354"/>
    </location>
</feature>
<dbReference type="EMBL" id="BNCP01000045">
    <property type="protein sequence ID" value="GIL88593.1"/>
    <property type="molecule type" value="Genomic_DNA"/>
</dbReference>
<feature type="compositionally biased region" description="Low complexity" evidence="1">
    <location>
        <begin position="265"/>
        <end position="287"/>
    </location>
</feature>
<keyword evidence="3" id="KW-1185">Reference proteome</keyword>
<accession>A0A8J4CTY6</accession>
<dbReference type="Proteomes" id="UP000747110">
    <property type="component" value="Unassembled WGS sequence"/>
</dbReference>
<comment type="caution">
    <text evidence="2">The sequence shown here is derived from an EMBL/GenBank/DDBJ whole genome shotgun (WGS) entry which is preliminary data.</text>
</comment>
<organism evidence="2 3">
    <name type="scientific">Volvox reticuliferus</name>
    <dbReference type="NCBI Taxonomy" id="1737510"/>
    <lineage>
        <taxon>Eukaryota</taxon>
        <taxon>Viridiplantae</taxon>
        <taxon>Chlorophyta</taxon>
        <taxon>core chlorophytes</taxon>
        <taxon>Chlorophyceae</taxon>
        <taxon>CS clade</taxon>
        <taxon>Chlamydomonadales</taxon>
        <taxon>Volvocaceae</taxon>
        <taxon>Volvox</taxon>
    </lineage>
</organism>
<evidence type="ECO:0000256" key="1">
    <source>
        <dbReference type="SAM" id="MobiDB-lite"/>
    </source>
</evidence>